<dbReference type="PANTHER" id="PTHR33332">
    <property type="entry name" value="REVERSE TRANSCRIPTASE DOMAIN-CONTAINING PROTEIN"/>
    <property type="match status" value="1"/>
</dbReference>
<dbReference type="GO" id="GO:0003676">
    <property type="term" value="F:nucleic acid binding"/>
    <property type="evidence" value="ECO:0007669"/>
    <property type="project" value="InterPro"/>
</dbReference>
<evidence type="ECO:0000256" key="1">
    <source>
        <dbReference type="SAM" id="MobiDB-lite"/>
    </source>
</evidence>
<dbReference type="SMART" id="SM00343">
    <property type="entry name" value="ZnF_C2HC"/>
    <property type="match status" value="2"/>
</dbReference>
<protein>
    <submittedName>
        <fullName evidence="2">Retrovirus-related Pol poly from transposon</fullName>
    </submittedName>
</protein>
<reference evidence="2" key="1">
    <citation type="submission" date="2020-04" db="EMBL/GenBank/DDBJ databases">
        <authorList>
            <person name="Alioto T."/>
            <person name="Alioto T."/>
            <person name="Gomez Garrido J."/>
        </authorList>
    </citation>
    <scope>NUCLEOTIDE SEQUENCE</scope>
    <source>
        <strain evidence="2">A484AB</strain>
    </source>
</reference>
<feature type="compositionally biased region" description="Polar residues" evidence="1">
    <location>
        <begin position="452"/>
        <end position="472"/>
    </location>
</feature>
<feature type="region of interest" description="Disordered" evidence="1">
    <location>
        <begin position="446"/>
        <end position="483"/>
    </location>
</feature>
<evidence type="ECO:0000313" key="2">
    <source>
        <dbReference type="EMBL" id="CAB3983831.1"/>
    </source>
</evidence>
<dbReference type="Proteomes" id="UP001152795">
    <property type="component" value="Unassembled WGS sequence"/>
</dbReference>
<accession>A0A6S7GFC0</accession>
<gene>
    <name evidence="2" type="ORF">PACLA_8A048647</name>
</gene>
<dbReference type="OrthoDB" id="10063781at2759"/>
<name>A0A6S7GFC0_PARCT</name>
<comment type="caution">
    <text evidence="2">The sequence shown here is derived from an EMBL/GenBank/DDBJ whole genome shotgun (WGS) entry which is preliminary data.</text>
</comment>
<proteinExistence type="predicted"/>
<organism evidence="2 3">
    <name type="scientific">Paramuricea clavata</name>
    <name type="common">Red gorgonian</name>
    <name type="synonym">Violescent sea-whip</name>
    <dbReference type="NCBI Taxonomy" id="317549"/>
    <lineage>
        <taxon>Eukaryota</taxon>
        <taxon>Metazoa</taxon>
        <taxon>Cnidaria</taxon>
        <taxon>Anthozoa</taxon>
        <taxon>Octocorallia</taxon>
        <taxon>Malacalcyonacea</taxon>
        <taxon>Plexauridae</taxon>
        <taxon>Paramuricea</taxon>
    </lineage>
</organism>
<dbReference type="Gene3D" id="4.10.60.10">
    <property type="entry name" value="Zinc finger, CCHC-type"/>
    <property type="match status" value="1"/>
</dbReference>
<dbReference type="EMBL" id="CACRXK020000663">
    <property type="protein sequence ID" value="CAB3983831.1"/>
    <property type="molecule type" value="Genomic_DNA"/>
</dbReference>
<dbReference type="GO" id="GO:0008270">
    <property type="term" value="F:zinc ion binding"/>
    <property type="evidence" value="ECO:0007669"/>
    <property type="project" value="InterPro"/>
</dbReference>
<dbReference type="AlphaFoldDB" id="A0A6S7GFC0"/>
<evidence type="ECO:0000313" key="3">
    <source>
        <dbReference type="Proteomes" id="UP001152795"/>
    </source>
</evidence>
<dbReference type="InterPro" id="IPR001878">
    <property type="entry name" value="Znf_CCHC"/>
</dbReference>
<keyword evidence="3" id="KW-1185">Reference proteome</keyword>
<sequence>MATGFTPPTMNWNASDIPDEFNSFKQYCNLVFDGPFLKKTEKEKASYILLWIGRQGVDIYNSFVWENEQDKVKPKAIREEYGKHLAPRIDDVASLLSELDITKSSGPDNISPRILKECAYELAPSLTRIFNLSLSTGELPNDWKTANVVPIYKAGERVMAVNYRPISLTSIVVKTLERMSVAQHKHLGVWLQSSLSWEYHISSICGRANRILGLIRRTFGYKNRKGVEVAFKSLVRPILEYCCQVWNPYLIKHVNAMEKIQRRATRLICGPDQPYTERLKKLKWPSLELRRKERFIKSLNQQLRQEPNENIDDFMTRCRNQAAKCKFRDQQETNERLIEQLVIGTRHKKAQGKILEKDENLSLDEAIDYARTYEATIAHVAQLNKTSEIQKSVHALSKFAKPKQKCQNCGTEHEARKCPAYGTSCNFCSKPNHWAKMCRKKINKTPHYQARPGSQNPNEGKQTRYSQGQGRNNNRRIHDLNVNNESSDEFDTLVFDTITVDSITPDSNSQTKDEALVMSNIELPNNTHNTQLRAKVDTGAQANILPLRLYRSMFPANISYDGKPKISAVKKSTTTLTAYGGTPIPQFGTCEIKCSYKNNSTSATFYVTDVHSRAIIGLPTALDLHLITLNCSVVKSQVQETSPTKDTAKLKPIKHLHK</sequence>
<dbReference type="CDD" id="cd05481">
    <property type="entry name" value="retropepsin_like_LTR_1"/>
    <property type="match status" value="1"/>
</dbReference>